<keyword evidence="6 9" id="KW-0472">Membrane</keyword>
<dbReference type="GO" id="GO:0030322">
    <property type="term" value="P:stabilization of membrane potential"/>
    <property type="evidence" value="ECO:0007669"/>
    <property type="project" value="TreeGrafter"/>
</dbReference>
<accession>A0A0H5SLD4</accession>
<evidence type="ECO:0000256" key="7">
    <source>
        <dbReference type="ARBA" id="ARBA00023303"/>
    </source>
</evidence>
<feature type="transmembrane region" description="Helical" evidence="9">
    <location>
        <begin position="155"/>
        <end position="175"/>
    </location>
</feature>
<evidence type="ECO:0000313" key="12">
    <source>
        <dbReference type="WormBase" id="Bm7079"/>
    </source>
</evidence>
<feature type="domain" description="Potassium channel" evidence="10">
    <location>
        <begin position="12"/>
        <end position="80"/>
    </location>
</feature>
<keyword evidence="2 8" id="KW-0813">Transport</keyword>
<reference evidence="11" key="1">
    <citation type="journal article" date="2007" name="Science">
        <title>Draft genome of the filarial nematode parasite Brugia malayi.</title>
        <authorList>
            <person name="Ghedin E."/>
            <person name="Wang S."/>
            <person name="Spiro D."/>
            <person name="Caler E."/>
            <person name="Zhao Q."/>
            <person name="Crabtree J."/>
            <person name="Allen J.E."/>
            <person name="Delcher A.L."/>
            <person name="Guiliano D.B."/>
            <person name="Miranda-Saavedra D."/>
            <person name="Angiuoli S.V."/>
            <person name="Creasy T."/>
            <person name="Amedeo P."/>
            <person name="Haas B."/>
            <person name="El-Sayed N.M."/>
            <person name="Wortman J.R."/>
            <person name="Feldblyum T."/>
            <person name="Tallon L."/>
            <person name="Schatz M."/>
            <person name="Shumway M."/>
            <person name="Koo H."/>
            <person name="Salzberg S.L."/>
            <person name="Schobel S."/>
            <person name="Pertea M."/>
            <person name="Pop M."/>
            <person name="White O."/>
            <person name="Barton G.J."/>
            <person name="Carlow C.K."/>
            <person name="Crawford M.J."/>
            <person name="Daub J."/>
            <person name="Dimmic M.W."/>
            <person name="Estes C.F."/>
            <person name="Foster J.M."/>
            <person name="Ganatra M."/>
            <person name="Gregory W.F."/>
            <person name="Johnson N.M."/>
            <person name="Jin J."/>
            <person name="Komuniecki R."/>
            <person name="Korf I."/>
            <person name="Kumar S."/>
            <person name="Laney S."/>
            <person name="Li B.W."/>
            <person name="Li W."/>
            <person name="Lindblom T.H."/>
            <person name="Lustigman S."/>
            <person name="Ma D."/>
            <person name="Maina C.V."/>
            <person name="Martin D.M."/>
            <person name="McCarter J.P."/>
            <person name="McReynolds L."/>
            <person name="Mitreva M."/>
            <person name="Nutman T.B."/>
            <person name="Parkinson J."/>
            <person name="Peregrin-Alvarez J.M."/>
            <person name="Poole C."/>
            <person name="Ren Q."/>
            <person name="Saunders L."/>
            <person name="Sluder A.E."/>
            <person name="Smith K."/>
            <person name="Stanke M."/>
            <person name="Unnasch T.R."/>
            <person name="Ware J."/>
            <person name="Wei A.D."/>
            <person name="Weil G."/>
            <person name="Williams D.J."/>
            <person name="Zhang Y."/>
            <person name="Williams S.A."/>
            <person name="Fraser-Liggett C."/>
            <person name="Slatko B."/>
            <person name="Blaxter M.L."/>
            <person name="Scott A.L."/>
        </authorList>
    </citation>
    <scope>NUCLEOTIDE SEQUENCE</scope>
    <source>
        <strain evidence="11">FR3</strain>
    </source>
</reference>
<evidence type="ECO:0000256" key="6">
    <source>
        <dbReference type="ARBA" id="ARBA00023136"/>
    </source>
</evidence>
<feature type="transmembrane region" description="Helical" evidence="9">
    <location>
        <begin position="181"/>
        <end position="199"/>
    </location>
</feature>
<dbReference type="GO" id="GO:0015271">
    <property type="term" value="F:outward rectifier potassium channel activity"/>
    <property type="evidence" value="ECO:0007669"/>
    <property type="project" value="TreeGrafter"/>
</dbReference>
<dbReference type="EMBL" id="LN856961">
    <property type="protein sequence ID" value="CRZ24567.1"/>
    <property type="molecule type" value="Genomic_DNA"/>
</dbReference>
<dbReference type="PANTHER" id="PTHR11003:SF66">
    <property type="entry name" value="POTASSIUM CHANNEL DOMAIN-CONTAINING PROTEIN"/>
    <property type="match status" value="1"/>
</dbReference>
<gene>
    <name evidence="11 12" type="ORF">Bm7079</name>
    <name evidence="11" type="ORF">BM_Bm7079</name>
</gene>
<dbReference type="InterPro" id="IPR003280">
    <property type="entry name" value="2pore_dom_K_chnl"/>
</dbReference>
<reference evidence="11" key="2">
    <citation type="submission" date="2012-12" db="EMBL/GenBank/DDBJ databases">
        <authorList>
            <person name="Gao Y.W."/>
            <person name="Fan S.T."/>
            <person name="Sun H.T."/>
            <person name="Wang Z."/>
            <person name="Gao X.L."/>
            <person name="Li Y.G."/>
            <person name="Wang T.C."/>
            <person name="Zhang K."/>
            <person name="Xu W.W."/>
            <person name="Yu Z.J."/>
            <person name="Xia X.Z."/>
        </authorList>
    </citation>
    <scope>NUCLEOTIDE SEQUENCE</scope>
    <source>
        <strain evidence="11">FR3</strain>
    </source>
</reference>
<dbReference type="AlphaFoldDB" id="A0A0H5SLD4"/>
<dbReference type="WormBase" id="Bm7079">
    <property type="protein sequence ID" value="BM46842"/>
    <property type="gene ID" value="WBGene00227340"/>
</dbReference>
<evidence type="ECO:0000256" key="9">
    <source>
        <dbReference type="SAM" id="Phobius"/>
    </source>
</evidence>
<dbReference type="PANTHER" id="PTHR11003">
    <property type="entry name" value="POTASSIUM CHANNEL, SUBFAMILY K"/>
    <property type="match status" value="1"/>
</dbReference>
<comment type="similarity">
    <text evidence="8">Belongs to the two pore domain potassium channel (TC 1.A.1.8) family.</text>
</comment>
<evidence type="ECO:0000313" key="11">
    <source>
        <dbReference type="EMBL" id="CRZ24567.1"/>
    </source>
</evidence>
<protein>
    <submittedName>
        <fullName evidence="11">Bm7079</fullName>
    </submittedName>
</protein>
<dbReference type="GO" id="GO:0005886">
    <property type="term" value="C:plasma membrane"/>
    <property type="evidence" value="ECO:0007669"/>
    <property type="project" value="TreeGrafter"/>
</dbReference>
<dbReference type="InterPro" id="IPR013099">
    <property type="entry name" value="K_chnl_dom"/>
</dbReference>
<keyword evidence="4 9" id="KW-1133">Transmembrane helix</keyword>
<dbReference type="SUPFAM" id="SSF81324">
    <property type="entry name" value="Voltage-gated potassium channels"/>
    <property type="match status" value="2"/>
</dbReference>
<comment type="subcellular location">
    <subcellularLocation>
        <location evidence="1">Membrane</location>
        <topology evidence="1">Multi-pass membrane protein</topology>
    </subcellularLocation>
</comment>
<evidence type="ECO:0000256" key="4">
    <source>
        <dbReference type="ARBA" id="ARBA00022989"/>
    </source>
</evidence>
<keyword evidence="5 8" id="KW-0406">Ion transport</keyword>
<evidence type="ECO:0000256" key="2">
    <source>
        <dbReference type="ARBA" id="ARBA00022448"/>
    </source>
</evidence>
<dbReference type="GO" id="GO:0022841">
    <property type="term" value="F:potassium ion leak channel activity"/>
    <property type="evidence" value="ECO:0007669"/>
    <property type="project" value="TreeGrafter"/>
</dbReference>
<evidence type="ECO:0000256" key="8">
    <source>
        <dbReference type="RuleBase" id="RU003857"/>
    </source>
</evidence>
<organism evidence="11">
    <name type="scientific">Brugia malayi</name>
    <name type="common">Filarial nematode worm</name>
    <dbReference type="NCBI Taxonomy" id="6279"/>
    <lineage>
        <taxon>Eukaryota</taxon>
        <taxon>Metazoa</taxon>
        <taxon>Ecdysozoa</taxon>
        <taxon>Nematoda</taxon>
        <taxon>Chromadorea</taxon>
        <taxon>Rhabditida</taxon>
        <taxon>Spirurina</taxon>
        <taxon>Spiruromorpha</taxon>
        <taxon>Filarioidea</taxon>
        <taxon>Onchocercidae</taxon>
        <taxon>Brugia</taxon>
    </lineage>
</organism>
<dbReference type="PRINTS" id="PR01333">
    <property type="entry name" value="2POREKCHANEL"/>
</dbReference>
<evidence type="ECO:0000259" key="10">
    <source>
        <dbReference type="Pfam" id="PF07885"/>
    </source>
</evidence>
<dbReference type="Pfam" id="PF07885">
    <property type="entry name" value="Ion_trans_2"/>
    <property type="match status" value="2"/>
</dbReference>
<keyword evidence="3 8" id="KW-0812">Transmembrane</keyword>
<feature type="transmembrane region" description="Helical" evidence="9">
    <location>
        <begin position="23"/>
        <end position="47"/>
    </location>
</feature>
<proteinExistence type="inferred from homology"/>
<name>A0A0H5SLD4_BRUMA</name>
<evidence type="ECO:0000256" key="5">
    <source>
        <dbReference type="ARBA" id="ARBA00023065"/>
    </source>
</evidence>
<evidence type="ECO:0000256" key="1">
    <source>
        <dbReference type="ARBA" id="ARBA00004141"/>
    </source>
</evidence>
<sequence>MLETEEKYKQSILYKYNQMKNGAFTWTFGSAVFYAITLFTTIGYGTIACRTAIGKIVKVVYSIIGIPLMLAILQDVGNILLRYLTTVYNAYRRYFWKMKLRHSKISDIEKDDVDYKDVEFPMKLFIPITAIYLIICTIIVLLFDQNHSMPSQMTFGDAFYFSFITMATIGLGDVMPTNLEHNPIIAIIFPIGLTLLSVVNSNGYKQLENCLINAAINLQLFFERLFQRSQGHMVLQWLAPNIELLTIALPIFDDNIIFADGILQATMDNYQLNNDYDMIGHDATLGIFSSASSNDNYNENMQLKYGIGILPEINLKYDLNHSTGKKLIRRALTSGPKMQNVKRIRTMSGI</sequence>
<feature type="transmembrane region" description="Helical" evidence="9">
    <location>
        <begin position="59"/>
        <end position="81"/>
    </location>
</feature>
<dbReference type="Gene3D" id="1.10.287.70">
    <property type="match status" value="1"/>
</dbReference>
<feature type="transmembrane region" description="Helical" evidence="9">
    <location>
        <begin position="124"/>
        <end position="143"/>
    </location>
</feature>
<keyword evidence="7 8" id="KW-0407">Ion channel</keyword>
<feature type="domain" description="Potassium channel" evidence="10">
    <location>
        <begin position="129"/>
        <end position="201"/>
    </location>
</feature>
<evidence type="ECO:0000256" key="3">
    <source>
        <dbReference type="ARBA" id="ARBA00022692"/>
    </source>
</evidence>